<protein>
    <recommendedName>
        <fullName evidence="3">Alpha/beta hydrolase</fullName>
    </recommendedName>
</protein>
<reference evidence="1 2" key="1">
    <citation type="journal article" date="2015" name="Nature">
        <title>rRNA introns, odd ribosomes, and small enigmatic genomes across a large radiation of phyla.</title>
        <authorList>
            <person name="Brown C.T."/>
            <person name="Hug L.A."/>
            <person name="Thomas B.C."/>
            <person name="Sharon I."/>
            <person name="Castelle C.J."/>
            <person name="Singh A."/>
            <person name="Wilkins M.J."/>
            <person name="Williams K.H."/>
            <person name="Banfield J.F."/>
        </authorList>
    </citation>
    <scope>NUCLEOTIDE SEQUENCE [LARGE SCALE GENOMIC DNA]</scope>
</reference>
<dbReference type="GO" id="GO:0016787">
    <property type="term" value="F:hydrolase activity"/>
    <property type="evidence" value="ECO:0007669"/>
    <property type="project" value="InterPro"/>
</dbReference>
<name>A0A0G0C994_9BACT</name>
<organism evidence="1 2">
    <name type="scientific">Candidatus Woesebacteria bacterium GW2011_GWA2_33_28</name>
    <dbReference type="NCBI Taxonomy" id="1618561"/>
    <lineage>
        <taxon>Bacteria</taxon>
        <taxon>Candidatus Woeseibacteriota</taxon>
    </lineage>
</organism>
<dbReference type="AlphaFoldDB" id="A0A0G0C994"/>
<dbReference type="PATRIC" id="fig|1618561.3.peg.539"/>
<comment type="caution">
    <text evidence="1">The sequence shown here is derived from an EMBL/GenBank/DDBJ whole genome shotgun (WGS) entry which is preliminary data.</text>
</comment>
<gene>
    <name evidence="1" type="ORF">UR38_C0003G0150</name>
</gene>
<dbReference type="Gene3D" id="3.40.50.1820">
    <property type="entry name" value="alpha/beta hydrolase"/>
    <property type="match status" value="1"/>
</dbReference>
<dbReference type="PANTHER" id="PTHR15394:SF3">
    <property type="entry name" value="SERINE HYDROLASE RBBP9"/>
    <property type="match status" value="1"/>
</dbReference>
<dbReference type="SUPFAM" id="SSF53474">
    <property type="entry name" value="alpha/beta-Hydrolases"/>
    <property type="match status" value="1"/>
</dbReference>
<proteinExistence type="predicted"/>
<dbReference type="Proteomes" id="UP000033995">
    <property type="component" value="Unassembled WGS sequence"/>
</dbReference>
<dbReference type="InterPro" id="IPR029058">
    <property type="entry name" value="AB_hydrolase_fold"/>
</dbReference>
<evidence type="ECO:0000313" key="2">
    <source>
        <dbReference type="Proteomes" id="UP000033995"/>
    </source>
</evidence>
<evidence type="ECO:0000313" key="1">
    <source>
        <dbReference type="EMBL" id="KKP47745.1"/>
    </source>
</evidence>
<dbReference type="EMBL" id="LBOZ01000003">
    <property type="protein sequence ID" value="KKP47745.1"/>
    <property type="molecule type" value="Genomic_DNA"/>
</dbReference>
<dbReference type="InterPro" id="IPR010662">
    <property type="entry name" value="RBBP9/YdeN"/>
</dbReference>
<accession>A0A0G0C994</accession>
<dbReference type="PANTHER" id="PTHR15394">
    <property type="entry name" value="SERINE HYDROLASE RBBP9"/>
    <property type="match status" value="1"/>
</dbReference>
<evidence type="ECO:0008006" key="3">
    <source>
        <dbReference type="Google" id="ProtNLM"/>
    </source>
</evidence>
<dbReference type="Pfam" id="PF06821">
    <property type="entry name" value="Ser_hydrolase"/>
    <property type="match status" value="1"/>
</dbReference>
<sequence length="183" mass="20869">MKNALILRGTGNNHKGNWFPWLKKELEKNGYKVWVPDLPNSELANIKRYNKFIFENKNFKFSKDTLIVGHSSGAVAILGLLQKLPDKIAVRKSILVASFMNDFGNPDFAGLFEEPFDFEKIKTKSDKIVFVHSDDDPYCPLSHAEYLSEKLDAKLVVINGQGHFNLEKGPEFRKFPAILKLID</sequence>